<dbReference type="Proteomes" id="UP000095286">
    <property type="component" value="Unplaced"/>
</dbReference>
<accession>A0AC35U8P1</accession>
<dbReference type="WBParaSite" id="RSKR_0000869600.1">
    <property type="protein sequence ID" value="RSKR_0000869600.1"/>
    <property type="gene ID" value="RSKR_0000869600"/>
</dbReference>
<evidence type="ECO:0000313" key="1">
    <source>
        <dbReference type="Proteomes" id="UP000095286"/>
    </source>
</evidence>
<proteinExistence type="predicted"/>
<sequence length="406" mass="46043">MPNLTENVMSEDNITIEYYRIFMEPFESQKLFEKYTMIVVLTLFSLIIVIGSLGNLLVILTALQRRMRNSTNTLIIGLACSDLMFLTLCVPITAIEYVFPVWILPVWTCKLVYYLQHATAYFSVWTLTLMAGDRFLAVCFPVGSMSIRNSKNATMALMIMYTVILLSQIHVAAGHNIYHYFFIIENRSTCAMEKIAMGTATVFETRFYYFSFNIFGYLLPLGITCILYFCMLRRLWHSSRPGGYKQPEYNKDGCPRLTNKSESTRAKRKATKLISIVVVIWAVCWLPFNFVSTLSGIVYPQTLAQVWGKFATVGTIAAQVLAYANSCLNPILYALISESYRKGFITIIVFILKKCGISPWQCCLSHLAEASTVDASFHRDRSHYLNANCKAKPSNSVSAKTSSIRN</sequence>
<organism evidence="1 2">
    <name type="scientific">Rhabditophanes sp. KR3021</name>
    <dbReference type="NCBI Taxonomy" id="114890"/>
    <lineage>
        <taxon>Eukaryota</taxon>
        <taxon>Metazoa</taxon>
        <taxon>Ecdysozoa</taxon>
        <taxon>Nematoda</taxon>
        <taxon>Chromadorea</taxon>
        <taxon>Rhabditida</taxon>
        <taxon>Tylenchina</taxon>
        <taxon>Panagrolaimomorpha</taxon>
        <taxon>Strongyloidoidea</taxon>
        <taxon>Alloionematidae</taxon>
        <taxon>Rhabditophanes</taxon>
    </lineage>
</organism>
<protein>
    <submittedName>
        <fullName evidence="2">G_PROTEIN_RECEP_F1_2 domain-containing protein</fullName>
    </submittedName>
</protein>
<name>A0AC35U8P1_9BILA</name>
<evidence type="ECO:0000313" key="2">
    <source>
        <dbReference type="WBParaSite" id="RSKR_0000869600.1"/>
    </source>
</evidence>
<reference evidence="2" key="1">
    <citation type="submission" date="2016-11" db="UniProtKB">
        <authorList>
            <consortium name="WormBaseParasite"/>
        </authorList>
    </citation>
    <scope>IDENTIFICATION</scope>
    <source>
        <strain evidence="2">KR3021</strain>
    </source>
</reference>